<dbReference type="RefSeq" id="WP_188850959.1">
    <property type="nucleotide sequence ID" value="NZ_BMJJ01000005.1"/>
</dbReference>
<accession>A0A917DB12</accession>
<dbReference type="NCBIfam" id="TIGR02283">
    <property type="entry name" value="MltB_2"/>
    <property type="match status" value="1"/>
</dbReference>
<name>A0A917DB12_9HYPH</name>
<feature type="chain" id="PRO_5037158786" evidence="1">
    <location>
        <begin position="24"/>
        <end position="399"/>
    </location>
</feature>
<dbReference type="Gene3D" id="1.10.101.10">
    <property type="entry name" value="PGBD-like superfamily/PGBD"/>
    <property type="match status" value="1"/>
</dbReference>
<evidence type="ECO:0000313" key="4">
    <source>
        <dbReference type="EMBL" id="GGD20812.1"/>
    </source>
</evidence>
<dbReference type="InterPro" id="IPR036366">
    <property type="entry name" value="PGBDSf"/>
</dbReference>
<keyword evidence="5" id="KW-1185">Reference proteome</keyword>
<dbReference type="Proteomes" id="UP000613160">
    <property type="component" value="Unassembled WGS sequence"/>
</dbReference>
<organism evidence="4 5">
    <name type="scientific">Aureimonas glaciei</name>
    <dbReference type="NCBI Taxonomy" id="1776957"/>
    <lineage>
        <taxon>Bacteria</taxon>
        <taxon>Pseudomonadati</taxon>
        <taxon>Pseudomonadota</taxon>
        <taxon>Alphaproteobacteria</taxon>
        <taxon>Hyphomicrobiales</taxon>
        <taxon>Aurantimonadaceae</taxon>
        <taxon>Aureimonas</taxon>
    </lineage>
</organism>
<reference evidence="4" key="1">
    <citation type="journal article" date="2014" name="Int. J. Syst. Evol. Microbiol.">
        <title>Complete genome sequence of Corynebacterium casei LMG S-19264T (=DSM 44701T), isolated from a smear-ripened cheese.</title>
        <authorList>
            <consortium name="US DOE Joint Genome Institute (JGI-PGF)"/>
            <person name="Walter F."/>
            <person name="Albersmeier A."/>
            <person name="Kalinowski J."/>
            <person name="Ruckert C."/>
        </authorList>
    </citation>
    <scope>NUCLEOTIDE SEQUENCE</scope>
    <source>
        <strain evidence="4">CGMCC 1.15493</strain>
    </source>
</reference>
<dbReference type="PANTHER" id="PTHR30163">
    <property type="entry name" value="MEMBRANE-BOUND LYTIC MUREIN TRANSGLYCOSYLASE B"/>
    <property type="match status" value="1"/>
</dbReference>
<dbReference type="EMBL" id="BMJJ01000005">
    <property type="protein sequence ID" value="GGD20812.1"/>
    <property type="molecule type" value="Genomic_DNA"/>
</dbReference>
<dbReference type="GO" id="GO:0008933">
    <property type="term" value="F:peptidoglycan lytic transglycosylase activity"/>
    <property type="evidence" value="ECO:0007669"/>
    <property type="project" value="TreeGrafter"/>
</dbReference>
<dbReference type="Pfam" id="PF13406">
    <property type="entry name" value="SLT_2"/>
    <property type="match status" value="1"/>
</dbReference>
<dbReference type="GO" id="GO:0009253">
    <property type="term" value="P:peptidoglycan catabolic process"/>
    <property type="evidence" value="ECO:0007669"/>
    <property type="project" value="TreeGrafter"/>
</dbReference>
<feature type="signal peptide" evidence="1">
    <location>
        <begin position="1"/>
        <end position="23"/>
    </location>
</feature>
<dbReference type="SUPFAM" id="SSF47090">
    <property type="entry name" value="PGBD-like"/>
    <property type="match status" value="1"/>
</dbReference>
<dbReference type="SUPFAM" id="SSF53955">
    <property type="entry name" value="Lysozyme-like"/>
    <property type="match status" value="1"/>
</dbReference>
<feature type="domain" description="Transglycosylase SLT" evidence="3">
    <location>
        <begin position="32"/>
        <end position="324"/>
    </location>
</feature>
<gene>
    <name evidence="4" type="ORF">GCM10011335_24660</name>
</gene>
<dbReference type="AlphaFoldDB" id="A0A917DB12"/>
<evidence type="ECO:0000259" key="3">
    <source>
        <dbReference type="Pfam" id="PF13406"/>
    </source>
</evidence>
<evidence type="ECO:0000313" key="5">
    <source>
        <dbReference type="Proteomes" id="UP000613160"/>
    </source>
</evidence>
<dbReference type="Pfam" id="PF01471">
    <property type="entry name" value="PG_binding_1"/>
    <property type="match status" value="1"/>
</dbReference>
<dbReference type="Gene3D" id="1.10.530.10">
    <property type="match status" value="1"/>
</dbReference>
<comment type="caution">
    <text evidence="4">The sequence shown here is derived from an EMBL/GenBank/DDBJ whole genome shotgun (WGS) entry which is preliminary data.</text>
</comment>
<protein>
    <submittedName>
        <fullName evidence="4">Lytic transglycosylase</fullName>
    </submittedName>
</protein>
<dbReference type="InterPro" id="IPR011970">
    <property type="entry name" value="MltB_2"/>
</dbReference>
<reference evidence="4" key="2">
    <citation type="submission" date="2020-09" db="EMBL/GenBank/DDBJ databases">
        <authorList>
            <person name="Sun Q."/>
            <person name="Zhou Y."/>
        </authorList>
    </citation>
    <scope>NUCLEOTIDE SEQUENCE</scope>
    <source>
        <strain evidence="4">CGMCC 1.15493</strain>
    </source>
</reference>
<sequence length="399" mass="42592">MPFFRRAAATLALTLAIPSLASAQSAACGGDFGSFLAGVQQEALSAGISEDAVRRSMVRIGNAPDAKVLSRDRSQGVFSQTWGEFSTRMANASRLKAGKANLQKYASTFDRIEAETGVPGPAIAAFWGLETDYGAVLGDFNTLSALATLAHDCRRPELFRPHLIAAMRVVDAGYLAPEQMKGAWAGELGQTQILPEEYLKFGTDADNNGTVDLLSDTPDVLATTAKFMQSLGWRAGEPWLEAVKVPENFPWERAALVNKEPRSEFAALGVTKADGSALETDALPASLILPMGRGGPAFLAFPNFDVYLEWNNSLVYSLTAGYFSTRLAGAPPIDMGSPQPGLSVDEMKALQSKLAGRGYEVGKVDGILGGNTREAVRREQIRLGMPADGWPTAELLSAN</sequence>
<dbReference type="Gene3D" id="1.10.8.350">
    <property type="entry name" value="Bacterial muramidase"/>
    <property type="match status" value="1"/>
</dbReference>
<proteinExistence type="predicted"/>
<evidence type="ECO:0000259" key="2">
    <source>
        <dbReference type="Pfam" id="PF01471"/>
    </source>
</evidence>
<dbReference type="InterPro" id="IPR043426">
    <property type="entry name" value="MltB-like"/>
</dbReference>
<feature type="domain" description="Peptidoglycan binding-like" evidence="2">
    <location>
        <begin position="345"/>
        <end position="397"/>
    </location>
</feature>
<dbReference type="InterPro" id="IPR036365">
    <property type="entry name" value="PGBD-like_sf"/>
</dbReference>
<keyword evidence="1" id="KW-0732">Signal</keyword>
<dbReference type="InterPro" id="IPR031304">
    <property type="entry name" value="SLT_2"/>
</dbReference>
<dbReference type="InterPro" id="IPR023346">
    <property type="entry name" value="Lysozyme-like_dom_sf"/>
</dbReference>
<dbReference type="PANTHER" id="PTHR30163:SF8">
    <property type="entry name" value="LYTIC MUREIN TRANSGLYCOSYLASE"/>
    <property type="match status" value="1"/>
</dbReference>
<evidence type="ECO:0000256" key="1">
    <source>
        <dbReference type="SAM" id="SignalP"/>
    </source>
</evidence>
<dbReference type="InterPro" id="IPR002477">
    <property type="entry name" value="Peptidoglycan-bd-like"/>
</dbReference>